<dbReference type="Proteomes" id="UP000008068">
    <property type="component" value="Unassembled WGS sequence"/>
</dbReference>
<keyword evidence="2" id="KW-1185">Reference proteome</keyword>
<reference evidence="2" key="1">
    <citation type="submission" date="2011-07" db="EMBL/GenBank/DDBJ databases">
        <authorList>
            <consortium name="Caenorhabditis brenneri Sequencing and Analysis Consortium"/>
            <person name="Wilson R.K."/>
        </authorList>
    </citation>
    <scope>NUCLEOTIDE SEQUENCE [LARGE SCALE GENOMIC DNA]</scope>
    <source>
        <strain evidence="2">PB2801</strain>
    </source>
</reference>
<accession>G0MC01</accession>
<gene>
    <name evidence="1" type="ORF">CAEBREN_19123</name>
</gene>
<protein>
    <submittedName>
        <fullName evidence="1">Uncharacterized protein</fullName>
    </submittedName>
</protein>
<proteinExistence type="predicted"/>
<dbReference type="EMBL" id="GL379789">
    <property type="protein sequence ID" value="EGT45693.1"/>
    <property type="molecule type" value="Genomic_DNA"/>
</dbReference>
<dbReference type="HOGENOM" id="CLU_866620_0_0_1"/>
<name>G0MC01_CAEBE</name>
<dbReference type="AlphaFoldDB" id="G0MC01"/>
<dbReference type="InParanoid" id="G0MC01"/>
<evidence type="ECO:0000313" key="1">
    <source>
        <dbReference type="EMBL" id="EGT45693.1"/>
    </source>
</evidence>
<dbReference type="PANTHER" id="PTHR37964">
    <property type="entry name" value="SUPPRESSOR"/>
    <property type="match status" value="1"/>
</dbReference>
<evidence type="ECO:0000313" key="2">
    <source>
        <dbReference type="Proteomes" id="UP000008068"/>
    </source>
</evidence>
<sequence>MPIAPDPSVTWICHVYIQFSDQTSQWPYVLNQVDIIESIPPFINAVRKTNPRWKEFNTKVSKTFVVPYRREVGKFIFAFVNKYKDPKYYKQSEKRSQRLYPEARDQSIEFLTDLINLAELWQLDTFRNVMGYCIAQHFIDTNASIDEIGRYLGGEITTAQLEATIGKMRKEYAEGPKKPTLCFVPIKVRDTNTEFVKIPTRDHLVRMPYIFDMVRQLFPNWKTEPIKMAYPISLPYTKKQVNFFLDHIQDYDDPNNILEERRDTVYADVMKLPLHEMKVYLGFARFVKCRPFELAMRYVIKPHLKGLSREACNDLLKMTTD</sequence>
<dbReference type="PANTHER" id="PTHR37964:SF1">
    <property type="entry name" value="SUPPRESSOR-RELATED"/>
    <property type="match status" value="1"/>
</dbReference>
<organism evidence="2">
    <name type="scientific">Caenorhabditis brenneri</name>
    <name type="common">Nematode worm</name>
    <dbReference type="NCBI Taxonomy" id="135651"/>
    <lineage>
        <taxon>Eukaryota</taxon>
        <taxon>Metazoa</taxon>
        <taxon>Ecdysozoa</taxon>
        <taxon>Nematoda</taxon>
        <taxon>Chromadorea</taxon>
        <taxon>Rhabditida</taxon>
        <taxon>Rhabditina</taxon>
        <taxon>Rhabditomorpha</taxon>
        <taxon>Rhabditoidea</taxon>
        <taxon>Rhabditidae</taxon>
        <taxon>Peloderinae</taxon>
        <taxon>Caenorhabditis</taxon>
    </lineage>
</organism>